<evidence type="ECO:0000313" key="3">
    <source>
        <dbReference type="Proteomes" id="UP000195221"/>
    </source>
</evidence>
<evidence type="ECO:0000313" key="2">
    <source>
        <dbReference type="EMBL" id="OTP78483.1"/>
    </source>
</evidence>
<dbReference type="EMBL" id="NBTZ01000023">
    <property type="protein sequence ID" value="OTP78483.1"/>
    <property type="molecule type" value="Genomic_DNA"/>
</dbReference>
<dbReference type="RefSeq" id="WP_075359397.1">
    <property type="nucleotide sequence ID" value="NZ_MSRG01000071.1"/>
</dbReference>
<feature type="region of interest" description="Disordered" evidence="1">
    <location>
        <begin position="427"/>
        <end position="489"/>
    </location>
</feature>
<dbReference type="AlphaFoldDB" id="A0A242N4J4"/>
<feature type="region of interest" description="Disordered" evidence="1">
    <location>
        <begin position="506"/>
        <end position="537"/>
    </location>
</feature>
<organism evidence="2 3">
    <name type="scientific">Caballeronia sordidicola</name>
    <name type="common">Burkholderia sordidicola</name>
    <dbReference type="NCBI Taxonomy" id="196367"/>
    <lineage>
        <taxon>Bacteria</taxon>
        <taxon>Pseudomonadati</taxon>
        <taxon>Pseudomonadota</taxon>
        <taxon>Betaproteobacteria</taxon>
        <taxon>Burkholderiales</taxon>
        <taxon>Burkholderiaceae</taxon>
        <taxon>Caballeronia</taxon>
    </lineage>
</organism>
<gene>
    <name evidence="2" type="ORF">PAMC26577_04790</name>
</gene>
<accession>A0A242N4J4</accession>
<feature type="compositionally biased region" description="Basic and acidic residues" evidence="1">
    <location>
        <begin position="511"/>
        <end position="537"/>
    </location>
</feature>
<protein>
    <submittedName>
        <fullName evidence="2">Uncharacterized protein</fullName>
    </submittedName>
</protein>
<dbReference type="Proteomes" id="UP000195221">
    <property type="component" value="Unassembled WGS sequence"/>
</dbReference>
<feature type="compositionally biased region" description="Basic and acidic residues" evidence="1">
    <location>
        <begin position="450"/>
        <end position="489"/>
    </location>
</feature>
<evidence type="ECO:0000256" key="1">
    <source>
        <dbReference type="SAM" id="MobiDB-lite"/>
    </source>
</evidence>
<feature type="region of interest" description="Disordered" evidence="1">
    <location>
        <begin position="348"/>
        <end position="413"/>
    </location>
</feature>
<proteinExistence type="predicted"/>
<comment type="caution">
    <text evidence="2">The sequence shown here is derived from an EMBL/GenBank/DDBJ whole genome shotgun (WGS) entry which is preliminary data.</text>
</comment>
<name>A0A242N4J4_CABSO</name>
<reference evidence="2 3" key="1">
    <citation type="submission" date="2017-03" db="EMBL/GenBank/DDBJ databases">
        <title>Genome analysis of strain PAMC 26577.</title>
        <authorList>
            <person name="Oh H.-M."/>
            <person name="Yang J.-A."/>
        </authorList>
    </citation>
    <scope>NUCLEOTIDE SEQUENCE [LARGE SCALE GENOMIC DNA]</scope>
    <source>
        <strain evidence="2 3">PAMC 26577</strain>
    </source>
</reference>
<feature type="compositionally biased region" description="Low complexity" evidence="1">
    <location>
        <begin position="392"/>
        <end position="404"/>
    </location>
</feature>
<sequence>MFEDTVLRFSDNERQHQLAEQERALAERRANLEARQKNLAFRQEWLKKDPQEVAHTIEREDKQRAEDKQLGAHAKALKSRFGLKDGELIDTTAMLGALEQALAEKEVEQATRAEEIADRASLLAGLNKLALIDTKKTSEILHANKDLSVPRQWSRQEVADLFSKAQSRIDDKGAKRTYPKTLDGWASSLAERHRELELSEIKLDAQEQALRAQVRRAIEAPERSKSVEQPQIGEENAAVEQTVVVADRSVLMNEGTATAVDKGKATTIDTSLETLKDPAKFAASVAQVAKTTGVSAEQATATLENLRQLKESHAANAVALAPVDKQAIEGARSAFFARASRGSAAGKASASVEAVTPKAASQRPAVPAEKTNVIDLDSTKRTPNAASVERGSAALSSAATRAPAVTPAQAPDKPAVERVVGFKTLGRNKTRAAAENDVPGPQTATAGLDKVTKGAKEARAPRVESSKIESSKPGRAEAGPRRKFADLNAHERIERRAEFFGNLRETAGFSRDGKQAVSEKAKEAVRPGKQREGHGVG</sequence>